<dbReference type="InterPro" id="IPR048061">
    <property type="entry name" value="GmtX-like"/>
</dbReference>
<evidence type="ECO:0000313" key="2">
    <source>
        <dbReference type="Proteomes" id="UP001528411"/>
    </source>
</evidence>
<dbReference type="NCBIfam" id="NF040692">
    <property type="entry name" value="recomb_assoc"/>
    <property type="match status" value="1"/>
</dbReference>
<dbReference type="RefSeq" id="WP_272181560.1">
    <property type="nucleotide sequence ID" value="NZ_JAQOMS010000002.1"/>
</dbReference>
<organism evidence="1 2">
    <name type="scientific">Psychrosphaera algicola</name>
    <dbReference type="NCBI Taxonomy" id="3023714"/>
    <lineage>
        <taxon>Bacteria</taxon>
        <taxon>Pseudomonadati</taxon>
        <taxon>Pseudomonadota</taxon>
        <taxon>Gammaproteobacteria</taxon>
        <taxon>Alteromonadales</taxon>
        <taxon>Pseudoalteromonadaceae</taxon>
        <taxon>Psychrosphaera</taxon>
    </lineage>
</organism>
<evidence type="ECO:0000313" key="1">
    <source>
        <dbReference type="EMBL" id="MDC2890346.1"/>
    </source>
</evidence>
<reference evidence="1 2" key="1">
    <citation type="submission" date="2023-01" db="EMBL/GenBank/DDBJ databases">
        <title>Psychrosphaera sp. nov., isolated from marine algae.</title>
        <authorList>
            <person name="Bayburt H."/>
            <person name="Choi B.J."/>
            <person name="Kim J.M."/>
            <person name="Choi D.G."/>
            <person name="Jeon C.O."/>
        </authorList>
    </citation>
    <scope>NUCLEOTIDE SEQUENCE [LARGE SCALE GENOMIC DNA]</scope>
    <source>
        <strain evidence="1 2">G1-22</strain>
    </source>
</reference>
<accession>A0ABT5FGZ6</accession>
<dbReference type="Proteomes" id="UP001528411">
    <property type="component" value="Unassembled WGS sequence"/>
</dbReference>
<keyword evidence="2" id="KW-1185">Reference proteome</keyword>
<protein>
    <submittedName>
        <fullName evidence="1">Gamma-mobile-trio protein GmtX</fullName>
    </submittedName>
</protein>
<dbReference type="EMBL" id="JAQOMS010000002">
    <property type="protein sequence ID" value="MDC2890346.1"/>
    <property type="molecule type" value="Genomic_DNA"/>
</dbReference>
<proteinExistence type="predicted"/>
<comment type="caution">
    <text evidence="1">The sequence shown here is derived from an EMBL/GenBank/DDBJ whole genome shotgun (WGS) entry which is preliminary data.</text>
</comment>
<gene>
    <name evidence="1" type="primary">gmtX</name>
    <name evidence="1" type="ORF">PN838_18275</name>
</gene>
<name>A0ABT5FGZ6_9GAMM</name>
<sequence>MNNNTPELVLKKLKQDASNKVQETLDAIYQVCVEQAKHGLYDFSIATISRLGKNRGVPKAQSIRNKSGEKYRALIQCFSDNRGPKLKVNRKESWIDEIDNPKHRLLTQMLAAELASTKHKLNEIVPPETVINVFDHNEPIDEYSKLTQVERRALNYILSDSFKNKWHLSETEYGELVDENGKALFKPATIDAIKKALRYL</sequence>